<comment type="similarity">
    <text evidence="1">Belongs to the 'phage' integrase family.</text>
</comment>
<reference evidence="6" key="2">
    <citation type="journal article" date="2021" name="PeerJ">
        <title>Extensive microbial diversity within the chicken gut microbiome revealed by metagenomics and culture.</title>
        <authorList>
            <person name="Gilroy R."/>
            <person name="Ravi A."/>
            <person name="Getino M."/>
            <person name="Pursley I."/>
            <person name="Horton D.L."/>
            <person name="Alikhan N.F."/>
            <person name="Baker D."/>
            <person name="Gharbi K."/>
            <person name="Hall N."/>
            <person name="Watson M."/>
            <person name="Adriaenssens E.M."/>
            <person name="Foster-Nyarko E."/>
            <person name="Jarju S."/>
            <person name="Secka A."/>
            <person name="Antonio M."/>
            <person name="Oren A."/>
            <person name="Chaudhuri R.R."/>
            <person name="La Ragione R."/>
            <person name="Hildebrand F."/>
            <person name="Pallen M.J."/>
        </authorList>
    </citation>
    <scope>NUCLEOTIDE SEQUENCE</scope>
    <source>
        <strain evidence="6">6276</strain>
    </source>
</reference>
<dbReference type="PANTHER" id="PTHR30629">
    <property type="entry name" value="PROPHAGE INTEGRASE"/>
    <property type="match status" value="1"/>
</dbReference>
<dbReference type="PANTHER" id="PTHR30629:SF2">
    <property type="entry name" value="PROPHAGE INTEGRASE INTS-RELATED"/>
    <property type="match status" value="1"/>
</dbReference>
<dbReference type="Gene3D" id="1.10.150.130">
    <property type="match status" value="1"/>
</dbReference>
<dbReference type="InterPro" id="IPR050808">
    <property type="entry name" value="Phage_Integrase"/>
</dbReference>
<evidence type="ECO:0000259" key="5">
    <source>
        <dbReference type="PROSITE" id="PS51898"/>
    </source>
</evidence>
<gene>
    <name evidence="6" type="ORF">IAC10_06370</name>
</gene>
<evidence type="ECO:0000256" key="2">
    <source>
        <dbReference type="ARBA" id="ARBA00022908"/>
    </source>
</evidence>
<comment type="caution">
    <text evidence="6">The sequence shown here is derived from an EMBL/GenBank/DDBJ whole genome shotgun (WGS) entry which is preliminary data.</text>
</comment>
<dbReference type="InterPro" id="IPR002104">
    <property type="entry name" value="Integrase_catalytic"/>
</dbReference>
<dbReference type="GO" id="GO:0015074">
    <property type="term" value="P:DNA integration"/>
    <property type="evidence" value="ECO:0007669"/>
    <property type="project" value="UniProtKB-KW"/>
</dbReference>
<evidence type="ECO:0000313" key="6">
    <source>
        <dbReference type="EMBL" id="HIS36240.1"/>
    </source>
</evidence>
<evidence type="ECO:0000256" key="1">
    <source>
        <dbReference type="ARBA" id="ARBA00008857"/>
    </source>
</evidence>
<dbReference type="Gene3D" id="1.10.443.10">
    <property type="entry name" value="Intergrase catalytic core"/>
    <property type="match status" value="1"/>
</dbReference>
<evidence type="ECO:0000256" key="4">
    <source>
        <dbReference type="ARBA" id="ARBA00023172"/>
    </source>
</evidence>
<dbReference type="PROSITE" id="PS51898">
    <property type="entry name" value="TYR_RECOMBINASE"/>
    <property type="match status" value="1"/>
</dbReference>
<dbReference type="InterPro" id="IPR053876">
    <property type="entry name" value="Phage_int_M"/>
</dbReference>
<reference evidence="6" key="1">
    <citation type="submission" date="2020-10" db="EMBL/GenBank/DDBJ databases">
        <authorList>
            <person name="Gilroy R."/>
        </authorList>
    </citation>
    <scope>NUCLEOTIDE SEQUENCE</scope>
    <source>
        <strain evidence="6">6276</strain>
    </source>
</reference>
<evidence type="ECO:0000313" key="7">
    <source>
        <dbReference type="Proteomes" id="UP000823928"/>
    </source>
</evidence>
<keyword evidence="2" id="KW-0229">DNA integration</keyword>
<organism evidence="6 7">
    <name type="scientific">Candidatus Scatousia excrementigallinarum</name>
    <dbReference type="NCBI Taxonomy" id="2840935"/>
    <lineage>
        <taxon>Bacteria</taxon>
        <taxon>Candidatus Scatousia</taxon>
    </lineage>
</organism>
<dbReference type="GO" id="GO:0003677">
    <property type="term" value="F:DNA binding"/>
    <property type="evidence" value="ECO:0007669"/>
    <property type="project" value="UniProtKB-KW"/>
</dbReference>
<dbReference type="InterPro" id="IPR011010">
    <property type="entry name" value="DNA_brk_join_enz"/>
</dbReference>
<proteinExistence type="inferred from homology"/>
<dbReference type="EMBL" id="DVIU01000126">
    <property type="protein sequence ID" value="HIS36240.1"/>
    <property type="molecule type" value="Genomic_DNA"/>
</dbReference>
<dbReference type="InterPro" id="IPR010998">
    <property type="entry name" value="Integrase_recombinase_N"/>
</dbReference>
<keyword evidence="4" id="KW-0233">DNA recombination</keyword>
<name>A0A9D1EZ85_9BACT</name>
<feature type="domain" description="Tyr recombinase" evidence="5">
    <location>
        <begin position="174"/>
        <end position="338"/>
    </location>
</feature>
<accession>A0A9D1EZ85</accession>
<sequence length="344" mass="40397">MWCKSFIYDNRIVKFRYYQGLFQARYRRQGYNIEVASKDFDTMKKKFIEKLIGQAEVQDIPVADPKRRTAKTVLFADYAKDWLKLKEKTTKPSTFKEYSRMFEVNLRPTFGHLHLSEITRPLVQQYLFTFVEAGKYRTAEKLKLMLNCIFDMAAEDFNLPSPMKKIVLPYHESKKGSALTKDEEKKLVEYCRNRKDDVASALLVLLYFGLRQSELPTLKVIDGNTLECETSKERMGRNVTLRYIPFTPMFRKVQDLVDFEKAKNVTVYTLRSAFKRLFPEHHPHELRYTFITRCKECGVSGEVVMLWDGHSGDKDVKTSAVDRGYTDYSKEYILAEAEKVNYDL</sequence>
<dbReference type="Proteomes" id="UP000823928">
    <property type="component" value="Unassembled WGS sequence"/>
</dbReference>
<dbReference type="GO" id="GO:0006310">
    <property type="term" value="P:DNA recombination"/>
    <property type="evidence" value="ECO:0007669"/>
    <property type="project" value="UniProtKB-KW"/>
</dbReference>
<keyword evidence="3" id="KW-0238">DNA-binding</keyword>
<evidence type="ECO:0000256" key="3">
    <source>
        <dbReference type="ARBA" id="ARBA00023125"/>
    </source>
</evidence>
<dbReference type="SUPFAM" id="SSF56349">
    <property type="entry name" value="DNA breaking-rejoining enzymes"/>
    <property type="match status" value="1"/>
</dbReference>
<protein>
    <submittedName>
        <fullName evidence="6">Tyrosine-type recombinase/integrase family protein</fullName>
    </submittedName>
</protein>
<dbReference type="AlphaFoldDB" id="A0A9D1EZ85"/>
<dbReference type="InterPro" id="IPR013762">
    <property type="entry name" value="Integrase-like_cat_sf"/>
</dbReference>
<dbReference type="Pfam" id="PF22022">
    <property type="entry name" value="Phage_int_M"/>
    <property type="match status" value="1"/>
</dbReference>